<dbReference type="Gramene" id="TKW21578">
    <property type="protein sequence ID" value="TKW21578"/>
    <property type="gene ID" value="SEVIR_4G128400v2"/>
</dbReference>
<protein>
    <submittedName>
        <fullName evidence="2">Uncharacterized protein</fullName>
    </submittedName>
</protein>
<dbReference type="Proteomes" id="UP000298652">
    <property type="component" value="Chromosome 4"/>
</dbReference>
<feature type="compositionally biased region" description="Low complexity" evidence="1">
    <location>
        <begin position="203"/>
        <end position="213"/>
    </location>
</feature>
<feature type="region of interest" description="Disordered" evidence="1">
    <location>
        <begin position="188"/>
        <end position="213"/>
    </location>
</feature>
<gene>
    <name evidence="2" type="ORF">SEVIR_4G128400v2</name>
</gene>
<proteinExistence type="predicted"/>
<evidence type="ECO:0000313" key="2">
    <source>
        <dbReference type="EMBL" id="TKW21578.1"/>
    </source>
</evidence>
<organism evidence="2 3">
    <name type="scientific">Setaria viridis</name>
    <name type="common">Green bristlegrass</name>
    <name type="synonym">Setaria italica subsp. viridis</name>
    <dbReference type="NCBI Taxonomy" id="4556"/>
    <lineage>
        <taxon>Eukaryota</taxon>
        <taxon>Viridiplantae</taxon>
        <taxon>Streptophyta</taxon>
        <taxon>Embryophyta</taxon>
        <taxon>Tracheophyta</taxon>
        <taxon>Spermatophyta</taxon>
        <taxon>Magnoliopsida</taxon>
        <taxon>Liliopsida</taxon>
        <taxon>Poales</taxon>
        <taxon>Poaceae</taxon>
        <taxon>PACMAD clade</taxon>
        <taxon>Panicoideae</taxon>
        <taxon>Panicodae</taxon>
        <taxon>Paniceae</taxon>
        <taxon>Cenchrinae</taxon>
        <taxon>Setaria</taxon>
    </lineage>
</organism>
<dbReference type="EMBL" id="CM016555">
    <property type="protein sequence ID" value="TKW21578.1"/>
    <property type="molecule type" value="Genomic_DNA"/>
</dbReference>
<feature type="region of interest" description="Disordered" evidence="1">
    <location>
        <begin position="59"/>
        <end position="118"/>
    </location>
</feature>
<sequence>MYSAKLNQAFQIQSRDPPEPAQNLDCGEFQVPRTVLTPNPHGSGNSSTLDREAFVVSADKPPRDGETFSQEGGRNTRNQEQANAQEQPVTNVKAAGDQRQPPRNDRDNANQGGARDKRRRPACICNLLADLEEAGHNIFATCQANLGAVYANLENLLDSDQPLGTPRADPGIADPSTTEATAWEVGWSQSAKKRWSRMPTHPPTTMSTTSVSATTTTTTAAVGEVMTRTAADQVGNVISVMSCATSKTAVTSTLTSTTTTTSVTRSSSTDAPSMTATTTLLDSTTMLNTRITVTRRMRCVTAPTTTACMVPLKTLTTSPGMTTADTLGLHPSSTTLTRMTTQ</sequence>
<dbReference type="AlphaFoldDB" id="A0A4U6UY28"/>
<name>A0A4U6UY28_SETVI</name>
<accession>A0A4U6UY28</accession>
<feature type="compositionally biased region" description="Polar residues" evidence="1">
    <location>
        <begin position="67"/>
        <end position="90"/>
    </location>
</feature>
<evidence type="ECO:0000313" key="3">
    <source>
        <dbReference type="Proteomes" id="UP000298652"/>
    </source>
</evidence>
<feature type="region of interest" description="Disordered" evidence="1">
    <location>
        <begin position="1"/>
        <end position="25"/>
    </location>
</feature>
<evidence type="ECO:0000256" key="1">
    <source>
        <dbReference type="SAM" id="MobiDB-lite"/>
    </source>
</evidence>
<feature type="compositionally biased region" description="Polar residues" evidence="1">
    <location>
        <begin position="1"/>
        <end position="14"/>
    </location>
</feature>
<keyword evidence="3" id="KW-1185">Reference proteome</keyword>
<reference evidence="2" key="1">
    <citation type="submission" date="2019-03" db="EMBL/GenBank/DDBJ databases">
        <title>WGS assembly of Setaria viridis.</title>
        <authorList>
            <person name="Huang P."/>
            <person name="Jenkins J."/>
            <person name="Grimwood J."/>
            <person name="Barry K."/>
            <person name="Healey A."/>
            <person name="Mamidi S."/>
            <person name="Sreedasyam A."/>
            <person name="Shu S."/>
            <person name="Feldman M."/>
            <person name="Wu J."/>
            <person name="Yu Y."/>
            <person name="Chen C."/>
            <person name="Johnson J."/>
            <person name="Rokhsar D."/>
            <person name="Baxter I."/>
            <person name="Schmutz J."/>
            <person name="Brutnell T."/>
            <person name="Kellogg E."/>
        </authorList>
    </citation>
    <scope>NUCLEOTIDE SEQUENCE [LARGE SCALE GENOMIC DNA]</scope>
</reference>